<evidence type="ECO:0000313" key="6">
    <source>
        <dbReference type="Proteomes" id="UP000318138"/>
    </source>
</evidence>
<dbReference type="NCBIfam" id="TIGR01488">
    <property type="entry name" value="HAD-SF-IB"/>
    <property type="match status" value="1"/>
</dbReference>
<comment type="similarity">
    <text evidence="4">Belongs to the HAD-like hydrolase superfamily. MtnX family.</text>
</comment>
<protein>
    <recommendedName>
        <fullName evidence="4">2-hydroxy-3-keto-5-methylthiopentenyl-1-phosphate phosphatase</fullName>
        <shortName evidence="4">HK-MTPenyl-1-P phosphatase</shortName>
        <ecNumber evidence="4">3.1.3.87</ecNumber>
    </recommendedName>
</protein>
<sequence>MTERTPIIFCDFDGTITTKDNIIAIMKEFAPPKWEPIKDDILAQRVSIKEGVGRMFDLLDTSKKQEIISFVQQSTIRDGFADFVAHTNKEDIPLHIVSGGIDFFVQPMLESYELNGNIYCNGSDFSGDTIRITWPHACDDQCDNDCGCCKPSILRTYPKNDYYRIVIGDSITDLEAAKLADHVFVCGDFLEEKCKELRLPYTRFADFRTVIHALNTLGVTS</sequence>
<dbReference type="PANTHER" id="PTHR28181">
    <property type="entry name" value="UPF0655 PROTEIN YCR015C"/>
    <property type="match status" value="1"/>
</dbReference>
<proteinExistence type="inferred from homology"/>
<dbReference type="NCBIfam" id="TIGR01489">
    <property type="entry name" value="DKMTPPase-SF"/>
    <property type="match status" value="1"/>
</dbReference>
<keyword evidence="3 4" id="KW-0486">Methionine biosynthesis</keyword>
<evidence type="ECO:0000256" key="3">
    <source>
        <dbReference type="ARBA" id="ARBA00023167"/>
    </source>
</evidence>
<dbReference type="NCBIfam" id="NF007103">
    <property type="entry name" value="PRK09552.1"/>
    <property type="match status" value="1"/>
</dbReference>
<dbReference type="CDD" id="cd07524">
    <property type="entry name" value="HAD_Pase"/>
    <property type="match status" value="1"/>
</dbReference>
<dbReference type="GO" id="GO:0043716">
    <property type="term" value="F:2-hydroxy-3-keto-5-methylthiopentenyl-1-phosphate phosphatase activity"/>
    <property type="evidence" value="ECO:0007669"/>
    <property type="project" value="UniProtKB-UniRule"/>
</dbReference>
<comment type="pathway">
    <text evidence="4">Amino-acid biosynthesis; L-methionine biosynthesis via salvage pathway; L-methionine from S-methyl-5-thio-alpha-D-ribose 1-phosphate: step 4/6.</text>
</comment>
<accession>A0A859FB52</accession>
<dbReference type="KEGG" id="psua:FLK61_24145"/>
<dbReference type="Proteomes" id="UP000318138">
    <property type="component" value="Chromosome"/>
</dbReference>
<dbReference type="UniPathway" id="UPA00904">
    <property type="reaction ID" value="UER00877"/>
</dbReference>
<dbReference type="PANTHER" id="PTHR28181:SF2">
    <property type="entry name" value="PHOSPHORIC MONOESTER HYDROLASE"/>
    <property type="match status" value="1"/>
</dbReference>
<dbReference type="InterPro" id="IPR017718">
    <property type="entry name" value="HAD-SF_hydro_IB_MtnX"/>
</dbReference>
<evidence type="ECO:0000313" key="5">
    <source>
        <dbReference type="EMBL" id="QKS69881.1"/>
    </source>
</evidence>
<dbReference type="RefSeq" id="WP_176007925.1">
    <property type="nucleotide sequence ID" value="NZ_CP041372.2"/>
</dbReference>
<dbReference type="InterPro" id="IPR006384">
    <property type="entry name" value="HAD_hydro_PyrdxlP_Pase-like"/>
</dbReference>
<dbReference type="InterPro" id="IPR036412">
    <property type="entry name" value="HAD-like_sf"/>
</dbReference>
<dbReference type="InterPro" id="IPR050849">
    <property type="entry name" value="HAD-like_hydrolase_phosphatase"/>
</dbReference>
<comment type="function">
    <text evidence="4">Dephosphorylates 2-hydroxy-3-keto-5-methylthiopentenyl-1-phosphate (HK-MTPenyl-1-P) yielding 1,2-dihydroxy-3-keto-5-methylthiopentene (DHK-MTPene).</text>
</comment>
<dbReference type="InterPro" id="IPR023214">
    <property type="entry name" value="HAD_sf"/>
</dbReference>
<evidence type="ECO:0000256" key="1">
    <source>
        <dbReference type="ARBA" id="ARBA00022605"/>
    </source>
</evidence>
<dbReference type="HAMAP" id="MF_01680">
    <property type="entry name" value="Salvage_MtnX"/>
    <property type="match status" value="1"/>
</dbReference>
<dbReference type="Pfam" id="PF12710">
    <property type="entry name" value="HAD"/>
    <property type="match status" value="1"/>
</dbReference>
<dbReference type="EC" id="3.1.3.87" evidence="4"/>
<reference evidence="6" key="1">
    <citation type="submission" date="2019-07" db="EMBL/GenBank/DDBJ databases">
        <title>Bacillus alkalisoli sp. nov. isolated from saline soil.</title>
        <authorList>
            <person name="Sun J.-Q."/>
            <person name="Xu L."/>
        </authorList>
    </citation>
    <scope>NUCLEOTIDE SEQUENCE [LARGE SCALE GENOMIC DNA]</scope>
    <source>
        <strain evidence="6">M4U3P1</strain>
    </source>
</reference>
<dbReference type="AlphaFoldDB" id="A0A859FB52"/>
<comment type="catalytic activity">
    <reaction evidence="4">
        <text>2-hydroxy-5-methylsulfanyl-3-oxopent-1-enyl phosphate + H2O = 1,2-dihydroxy-5-(methylsulfanyl)pent-1-en-3-one + phosphate</text>
        <dbReference type="Rhea" id="RHEA:14481"/>
        <dbReference type="ChEBI" id="CHEBI:15377"/>
        <dbReference type="ChEBI" id="CHEBI:43474"/>
        <dbReference type="ChEBI" id="CHEBI:49252"/>
        <dbReference type="ChEBI" id="CHEBI:59505"/>
        <dbReference type="EC" id="3.1.3.87"/>
    </reaction>
</comment>
<evidence type="ECO:0000256" key="2">
    <source>
        <dbReference type="ARBA" id="ARBA00022801"/>
    </source>
</evidence>
<dbReference type="SUPFAM" id="SSF56784">
    <property type="entry name" value="HAD-like"/>
    <property type="match status" value="1"/>
</dbReference>
<keyword evidence="6" id="KW-1185">Reference proteome</keyword>
<dbReference type="Gene3D" id="3.90.1470.20">
    <property type="match status" value="1"/>
</dbReference>
<gene>
    <name evidence="4" type="primary">mtnX</name>
    <name evidence="5" type="ORF">FLK61_24145</name>
</gene>
<name>A0A859FB52_9BACI</name>
<evidence type="ECO:0000256" key="4">
    <source>
        <dbReference type="HAMAP-Rule" id="MF_01680"/>
    </source>
</evidence>
<organism evidence="5 6">
    <name type="scientific">Paenalkalicoccus suaedae</name>
    <dbReference type="NCBI Taxonomy" id="2592382"/>
    <lineage>
        <taxon>Bacteria</taxon>
        <taxon>Bacillati</taxon>
        <taxon>Bacillota</taxon>
        <taxon>Bacilli</taxon>
        <taxon>Bacillales</taxon>
        <taxon>Bacillaceae</taxon>
        <taxon>Paenalkalicoccus</taxon>
    </lineage>
</organism>
<dbReference type="Gene3D" id="3.40.50.1000">
    <property type="entry name" value="HAD superfamily/HAD-like"/>
    <property type="match status" value="1"/>
</dbReference>
<keyword evidence="1 4" id="KW-0028">Amino-acid biosynthesis</keyword>
<dbReference type="GO" id="GO:0019509">
    <property type="term" value="P:L-methionine salvage from methylthioadenosine"/>
    <property type="evidence" value="ECO:0007669"/>
    <property type="project" value="UniProtKB-UniRule"/>
</dbReference>
<dbReference type="EMBL" id="CP041372">
    <property type="protein sequence ID" value="QKS69881.1"/>
    <property type="molecule type" value="Genomic_DNA"/>
</dbReference>
<keyword evidence="2 4" id="KW-0378">Hydrolase</keyword>